<gene>
    <name evidence="1" type="ORF">MARPO_0092s0035</name>
</gene>
<proteinExistence type="predicted"/>
<evidence type="ECO:0000313" key="1">
    <source>
        <dbReference type="EMBL" id="PTQ33069.1"/>
    </source>
</evidence>
<dbReference type="Gramene" id="Mp5g12730.1">
    <property type="protein sequence ID" value="Mp5g12730.1.cds1"/>
    <property type="gene ID" value="Mp5g12730"/>
</dbReference>
<evidence type="ECO:0000313" key="2">
    <source>
        <dbReference type="Proteomes" id="UP000244005"/>
    </source>
</evidence>
<keyword evidence="2" id="KW-1185">Reference proteome</keyword>
<accession>A0A2R6WGU7</accession>
<dbReference type="EMBL" id="KZ772764">
    <property type="protein sequence ID" value="PTQ33069.1"/>
    <property type="molecule type" value="Genomic_DNA"/>
</dbReference>
<protein>
    <submittedName>
        <fullName evidence="1">Uncharacterized protein</fullName>
    </submittedName>
</protein>
<dbReference type="AlphaFoldDB" id="A0A2R6WGU7"/>
<name>A0A2R6WGU7_MARPO</name>
<dbReference type="Proteomes" id="UP000244005">
    <property type="component" value="Unassembled WGS sequence"/>
</dbReference>
<organism evidence="1 2">
    <name type="scientific">Marchantia polymorpha</name>
    <name type="common">Common liverwort</name>
    <name type="synonym">Marchantia aquatica</name>
    <dbReference type="NCBI Taxonomy" id="3197"/>
    <lineage>
        <taxon>Eukaryota</taxon>
        <taxon>Viridiplantae</taxon>
        <taxon>Streptophyta</taxon>
        <taxon>Embryophyta</taxon>
        <taxon>Marchantiophyta</taxon>
        <taxon>Marchantiopsida</taxon>
        <taxon>Marchantiidae</taxon>
        <taxon>Marchantiales</taxon>
        <taxon>Marchantiaceae</taxon>
        <taxon>Marchantia</taxon>
    </lineage>
</organism>
<sequence length="165" mass="19031">MFADPAFLQGDLSRRLGQRELEHIASVVASEKFCLNYSRLRTWMTDARRIRRLHIILNHSVSDELPHSNTVSVRAYSQLTASHLFFSDHNRAFAHCSTPSHTYLRRQKTFLICCRRDNAADLDSVLYLVLPLYLTWIYQADLHTQSLFSLTPLSGFLALSVSFEL</sequence>
<reference evidence="2" key="1">
    <citation type="journal article" date="2017" name="Cell">
        <title>Insights into land plant evolution garnered from the Marchantia polymorpha genome.</title>
        <authorList>
            <person name="Bowman J.L."/>
            <person name="Kohchi T."/>
            <person name="Yamato K.T."/>
            <person name="Jenkins J."/>
            <person name="Shu S."/>
            <person name="Ishizaki K."/>
            <person name="Yamaoka S."/>
            <person name="Nishihama R."/>
            <person name="Nakamura Y."/>
            <person name="Berger F."/>
            <person name="Adam C."/>
            <person name="Aki S.S."/>
            <person name="Althoff F."/>
            <person name="Araki T."/>
            <person name="Arteaga-Vazquez M.A."/>
            <person name="Balasubrmanian S."/>
            <person name="Barry K."/>
            <person name="Bauer D."/>
            <person name="Boehm C.R."/>
            <person name="Briginshaw L."/>
            <person name="Caballero-Perez J."/>
            <person name="Catarino B."/>
            <person name="Chen F."/>
            <person name="Chiyoda S."/>
            <person name="Chovatia M."/>
            <person name="Davies K.M."/>
            <person name="Delmans M."/>
            <person name="Demura T."/>
            <person name="Dierschke T."/>
            <person name="Dolan L."/>
            <person name="Dorantes-Acosta A.E."/>
            <person name="Eklund D.M."/>
            <person name="Florent S.N."/>
            <person name="Flores-Sandoval E."/>
            <person name="Fujiyama A."/>
            <person name="Fukuzawa H."/>
            <person name="Galik B."/>
            <person name="Grimanelli D."/>
            <person name="Grimwood J."/>
            <person name="Grossniklaus U."/>
            <person name="Hamada T."/>
            <person name="Haseloff J."/>
            <person name="Hetherington A.J."/>
            <person name="Higo A."/>
            <person name="Hirakawa Y."/>
            <person name="Hundley H.N."/>
            <person name="Ikeda Y."/>
            <person name="Inoue K."/>
            <person name="Inoue S.I."/>
            <person name="Ishida S."/>
            <person name="Jia Q."/>
            <person name="Kakita M."/>
            <person name="Kanazawa T."/>
            <person name="Kawai Y."/>
            <person name="Kawashima T."/>
            <person name="Kennedy M."/>
            <person name="Kinose K."/>
            <person name="Kinoshita T."/>
            <person name="Kohara Y."/>
            <person name="Koide E."/>
            <person name="Komatsu K."/>
            <person name="Kopischke S."/>
            <person name="Kubo M."/>
            <person name="Kyozuka J."/>
            <person name="Lagercrantz U."/>
            <person name="Lin S.S."/>
            <person name="Lindquist E."/>
            <person name="Lipzen A.M."/>
            <person name="Lu C.W."/>
            <person name="De Luna E."/>
            <person name="Martienssen R.A."/>
            <person name="Minamino N."/>
            <person name="Mizutani M."/>
            <person name="Mizutani M."/>
            <person name="Mochizuki N."/>
            <person name="Monte I."/>
            <person name="Mosher R."/>
            <person name="Nagasaki H."/>
            <person name="Nakagami H."/>
            <person name="Naramoto S."/>
            <person name="Nishitani K."/>
            <person name="Ohtani M."/>
            <person name="Okamoto T."/>
            <person name="Okumura M."/>
            <person name="Phillips J."/>
            <person name="Pollak B."/>
            <person name="Reinders A."/>
            <person name="Rovekamp M."/>
            <person name="Sano R."/>
            <person name="Sawa S."/>
            <person name="Schmid M.W."/>
            <person name="Shirakawa M."/>
            <person name="Solano R."/>
            <person name="Spunde A."/>
            <person name="Suetsugu N."/>
            <person name="Sugano S."/>
            <person name="Sugiyama A."/>
            <person name="Sun R."/>
            <person name="Suzuki Y."/>
            <person name="Takenaka M."/>
            <person name="Takezawa D."/>
            <person name="Tomogane H."/>
            <person name="Tsuzuki M."/>
            <person name="Ueda T."/>
            <person name="Umeda M."/>
            <person name="Ward J.M."/>
            <person name="Watanabe Y."/>
            <person name="Yazaki K."/>
            <person name="Yokoyama R."/>
            <person name="Yoshitake Y."/>
            <person name="Yotsui I."/>
            <person name="Zachgo S."/>
            <person name="Schmutz J."/>
        </authorList>
    </citation>
    <scope>NUCLEOTIDE SEQUENCE [LARGE SCALE GENOMIC DNA]</scope>
    <source>
        <strain evidence="2">Tak-1</strain>
    </source>
</reference>